<feature type="transmembrane region" description="Helical" evidence="5">
    <location>
        <begin position="250"/>
        <end position="269"/>
    </location>
</feature>
<feature type="transmembrane region" description="Helical" evidence="5">
    <location>
        <begin position="198"/>
        <end position="215"/>
    </location>
</feature>
<sequence>MQKIYLTQRNWASLSALSVFTLMFIWVLPNTIALRHFLLAIGAISGVLLIKENWSSFRSLKLQLIPLYSILGLFFWVGVHYYFFSLNPDLELSEIKGLWARTFAGSIMAIGFGVALCQFKDLRKYFYVGVFAVPVINILAYIYDSYLHGGLINPNEFIFFLFAKIETAYFGGIAASVAVASIIYFIINSDDPKRYKQITLYVIGLLIVVIADVISNTKNGILIAMLIIFLLLMVVFAHALFFVKSKNNKFLEITVIVIVLLISGFVWNAQKQLASRGWDTIFQDTQLAMEIDKNTQWQYAEGSRPLPLNSAGLQPALNTYSRVAWATVGVRLIAQHPLGYGSVNRSFDKLQDFANIYHEHTGQTHSGWVDFGLGFGLPGLFFIFSAIISVIFMGFRRTDRLSLIAMMIALMLIPFCLTSEMSYKQYFESTIFFLTLCGTFIALKN</sequence>
<evidence type="ECO:0000313" key="8">
    <source>
        <dbReference type="Proteomes" id="UP000248592"/>
    </source>
</evidence>
<evidence type="ECO:0000256" key="2">
    <source>
        <dbReference type="ARBA" id="ARBA00022692"/>
    </source>
</evidence>
<proteinExistence type="predicted"/>
<dbReference type="Pfam" id="PF04932">
    <property type="entry name" value="Wzy_C"/>
    <property type="match status" value="1"/>
</dbReference>
<dbReference type="GO" id="GO:0016020">
    <property type="term" value="C:membrane"/>
    <property type="evidence" value="ECO:0007669"/>
    <property type="project" value="UniProtKB-SubCell"/>
</dbReference>
<keyword evidence="4 5" id="KW-0472">Membrane</keyword>
<feature type="transmembrane region" description="Helical" evidence="5">
    <location>
        <begin position="125"/>
        <end position="143"/>
    </location>
</feature>
<feature type="transmembrane region" description="Helical" evidence="5">
    <location>
        <begin position="34"/>
        <end position="50"/>
    </location>
</feature>
<dbReference type="PANTHER" id="PTHR37422:SF13">
    <property type="entry name" value="LIPOPOLYSACCHARIDE BIOSYNTHESIS PROTEIN PA4999-RELATED"/>
    <property type="match status" value="1"/>
</dbReference>
<feature type="domain" description="O-antigen ligase-related" evidence="6">
    <location>
        <begin position="204"/>
        <end position="383"/>
    </location>
</feature>
<feature type="transmembrane region" description="Helical" evidence="5">
    <location>
        <begin position="401"/>
        <end position="420"/>
    </location>
</feature>
<keyword evidence="3 5" id="KW-1133">Transmembrane helix</keyword>
<name>A0A2Z4JR28_9BURK</name>
<evidence type="ECO:0000313" key="7">
    <source>
        <dbReference type="EMBL" id="AWW49133.1"/>
    </source>
</evidence>
<feature type="transmembrane region" description="Helical" evidence="5">
    <location>
        <begin position="167"/>
        <end position="186"/>
    </location>
</feature>
<dbReference type="EMBL" id="CP030085">
    <property type="protein sequence ID" value="AWW49133.1"/>
    <property type="molecule type" value="Genomic_DNA"/>
</dbReference>
<feature type="transmembrane region" description="Helical" evidence="5">
    <location>
        <begin position="12"/>
        <end position="28"/>
    </location>
</feature>
<feature type="transmembrane region" description="Helical" evidence="5">
    <location>
        <begin position="221"/>
        <end position="243"/>
    </location>
</feature>
<feature type="transmembrane region" description="Helical" evidence="5">
    <location>
        <begin position="62"/>
        <end position="83"/>
    </location>
</feature>
<dbReference type="AlphaFoldDB" id="A0A2Z4JR28"/>
<feature type="transmembrane region" description="Helical" evidence="5">
    <location>
        <begin position="375"/>
        <end position="394"/>
    </location>
</feature>
<keyword evidence="2 5" id="KW-0812">Transmembrane</keyword>
<evidence type="ECO:0000256" key="5">
    <source>
        <dbReference type="SAM" id="Phobius"/>
    </source>
</evidence>
<evidence type="ECO:0000259" key="6">
    <source>
        <dbReference type="Pfam" id="PF04932"/>
    </source>
</evidence>
<organism evidence="7 8">
    <name type="scientific">Polynucleobacter paneuropaeus</name>
    <dbReference type="NCBI Taxonomy" id="2527775"/>
    <lineage>
        <taxon>Bacteria</taxon>
        <taxon>Pseudomonadati</taxon>
        <taxon>Pseudomonadota</taxon>
        <taxon>Betaproteobacteria</taxon>
        <taxon>Burkholderiales</taxon>
        <taxon>Burkholderiaceae</taxon>
        <taxon>Polynucleobacter</taxon>
    </lineage>
</organism>
<accession>A0A2Z4JR28</accession>
<dbReference type="Proteomes" id="UP000248592">
    <property type="component" value="Chromosome"/>
</dbReference>
<comment type="subcellular location">
    <subcellularLocation>
        <location evidence="1">Membrane</location>
        <topology evidence="1">Multi-pass membrane protein</topology>
    </subcellularLocation>
</comment>
<evidence type="ECO:0000256" key="1">
    <source>
        <dbReference type="ARBA" id="ARBA00004141"/>
    </source>
</evidence>
<evidence type="ECO:0000256" key="3">
    <source>
        <dbReference type="ARBA" id="ARBA00022989"/>
    </source>
</evidence>
<reference evidence="8" key="1">
    <citation type="submission" date="2018-06" db="EMBL/GenBank/DDBJ databases">
        <title>Description of a new Polynucleobacter species.</title>
        <authorList>
            <person name="Hahn M.W."/>
        </authorList>
    </citation>
    <scope>NUCLEOTIDE SEQUENCE [LARGE SCALE GENOMIC DNA]</scope>
    <source>
        <strain evidence="8">MG-25-Pas1-D2</strain>
    </source>
</reference>
<protein>
    <recommendedName>
        <fullName evidence="6">O-antigen ligase-related domain-containing protein</fullName>
    </recommendedName>
</protein>
<dbReference type="RefSeq" id="WP_112294260.1">
    <property type="nucleotide sequence ID" value="NZ_CBCSBS010000002.1"/>
</dbReference>
<dbReference type="InterPro" id="IPR007016">
    <property type="entry name" value="O-antigen_ligase-rel_domated"/>
</dbReference>
<evidence type="ECO:0000256" key="4">
    <source>
        <dbReference type="ARBA" id="ARBA00023136"/>
    </source>
</evidence>
<feature type="transmembrane region" description="Helical" evidence="5">
    <location>
        <begin position="98"/>
        <end position="118"/>
    </location>
</feature>
<dbReference type="PANTHER" id="PTHR37422">
    <property type="entry name" value="TEICHURONIC ACID BIOSYNTHESIS PROTEIN TUAE"/>
    <property type="match status" value="1"/>
</dbReference>
<dbReference type="InterPro" id="IPR051533">
    <property type="entry name" value="WaaL-like"/>
</dbReference>
<gene>
    <name evidence="7" type="ORF">Pas1_01330</name>
</gene>